<evidence type="ECO:0000256" key="3">
    <source>
        <dbReference type="ARBA" id="ARBA00023125"/>
    </source>
</evidence>
<dbReference type="Proteomes" id="UP001595867">
    <property type="component" value="Unassembled WGS sequence"/>
</dbReference>
<evidence type="ECO:0000256" key="5">
    <source>
        <dbReference type="PROSITE-ProRule" id="PRU00169"/>
    </source>
</evidence>
<accession>A0ABV8IX43</accession>
<evidence type="ECO:0000259" key="7">
    <source>
        <dbReference type="PROSITE" id="PS50110"/>
    </source>
</evidence>
<keyword evidence="2" id="KW-0805">Transcription regulation</keyword>
<feature type="modified residue" description="4-aspartylphosphate" evidence="5">
    <location>
        <position position="55"/>
    </location>
</feature>
<name>A0ABV8IX43_9ACTN</name>
<organism evidence="8 9">
    <name type="scientific">Actinoplanes subglobosus</name>
    <dbReference type="NCBI Taxonomy" id="1547892"/>
    <lineage>
        <taxon>Bacteria</taxon>
        <taxon>Bacillati</taxon>
        <taxon>Actinomycetota</taxon>
        <taxon>Actinomycetes</taxon>
        <taxon>Micromonosporales</taxon>
        <taxon>Micromonosporaceae</taxon>
        <taxon>Actinoplanes</taxon>
    </lineage>
</organism>
<dbReference type="SMART" id="SM00421">
    <property type="entry name" value="HTH_LUXR"/>
    <property type="match status" value="1"/>
</dbReference>
<dbReference type="SMART" id="SM00448">
    <property type="entry name" value="REC"/>
    <property type="match status" value="1"/>
</dbReference>
<protein>
    <submittedName>
        <fullName evidence="8">Response regulator</fullName>
    </submittedName>
</protein>
<dbReference type="Gene3D" id="3.40.50.2300">
    <property type="match status" value="1"/>
</dbReference>
<evidence type="ECO:0000259" key="6">
    <source>
        <dbReference type="PROSITE" id="PS50043"/>
    </source>
</evidence>
<evidence type="ECO:0000256" key="1">
    <source>
        <dbReference type="ARBA" id="ARBA00022553"/>
    </source>
</evidence>
<dbReference type="InterPro" id="IPR001789">
    <property type="entry name" value="Sig_transdc_resp-reg_receiver"/>
</dbReference>
<sequence>MNVRVLLADDHALIRSALQMVLADAGDIEVAGEAASGTEAVRLTGELRPDVVLMDIRMPGLDGIEATRRITAEPGGPRVVVLTTFDDDAYVHGALRAGASGFLVKDMALEEIVSAIRVVATGDALIAPSVTRRLIEMVARQPEPAAPPVDLDGVTGRAREVLILVAQGATNTEIAERMHITMPTVKSYIGRLMVKLAARDRVQLVIIAYQAGLVTP</sequence>
<dbReference type="PROSITE" id="PS50043">
    <property type="entry name" value="HTH_LUXR_2"/>
    <property type="match status" value="1"/>
</dbReference>
<dbReference type="PROSITE" id="PS00622">
    <property type="entry name" value="HTH_LUXR_1"/>
    <property type="match status" value="1"/>
</dbReference>
<dbReference type="InterPro" id="IPR011006">
    <property type="entry name" value="CheY-like_superfamily"/>
</dbReference>
<dbReference type="CDD" id="cd17535">
    <property type="entry name" value="REC_NarL-like"/>
    <property type="match status" value="1"/>
</dbReference>
<dbReference type="InterPro" id="IPR016032">
    <property type="entry name" value="Sig_transdc_resp-reg_C-effctor"/>
</dbReference>
<dbReference type="PANTHER" id="PTHR43214">
    <property type="entry name" value="TWO-COMPONENT RESPONSE REGULATOR"/>
    <property type="match status" value="1"/>
</dbReference>
<proteinExistence type="predicted"/>
<reference evidence="9" key="1">
    <citation type="journal article" date="2019" name="Int. J. Syst. Evol. Microbiol.">
        <title>The Global Catalogue of Microorganisms (GCM) 10K type strain sequencing project: providing services to taxonomists for standard genome sequencing and annotation.</title>
        <authorList>
            <consortium name="The Broad Institute Genomics Platform"/>
            <consortium name="The Broad Institute Genome Sequencing Center for Infectious Disease"/>
            <person name="Wu L."/>
            <person name="Ma J."/>
        </authorList>
    </citation>
    <scope>NUCLEOTIDE SEQUENCE [LARGE SCALE GENOMIC DNA]</scope>
    <source>
        <strain evidence="9">TBRC 5832</strain>
    </source>
</reference>
<keyword evidence="3" id="KW-0238">DNA-binding</keyword>
<dbReference type="CDD" id="cd06170">
    <property type="entry name" value="LuxR_C_like"/>
    <property type="match status" value="1"/>
</dbReference>
<dbReference type="InterPro" id="IPR039420">
    <property type="entry name" value="WalR-like"/>
</dbReference>
<feature type="domain" description="Response regulatory" evidence="7">
    <location>
        <begin position="4"/>
        <end position="120"/>
    </location>
</feature>
<dbReference type="RefSeq" id="WP_378069738.1">
    <property type="nucleotide sequence ID" value="NZ_JBHSBL010000019.1"/>
</dbReference>
<dbReference type="Pfam" id="PF00072">
    <property type="entry name" value="Response_reg"/>
    <property type="match status" value="1"/>
</dbReference>
<dbReference type="PROSITE" id="PS50110">
    <property type="entry name" value="RESPONSE_REGULATORY"/>
    <property type="match status" value="1"/>
</dbReference>
<evidence type="ECO:0000256" key="2">
    <source>
        <dbReference type="ARBA" id="ARBA00023015"/>
    </source>
</evidence>
<dbReference type="PANTHER" id="PTHR43214:SF24">
    <property type="entry name" value="TRANSCRIPTIONAL REGULATORY PROTEIN NARL-RELATED"/>
    <property type="match status" value="1"/>
</dbReference>
<evidence type="ECO:0000313" key="9">
    <source>
        <dbReference type="Proteomes" id="UP001595867"/>
    </source>
</evidence>
<dbReference type="InterPro" id="IPR058245">
    <property type="entry name" value="NreC/VraR/RcsB-like_REC"/>
</dbReference>
<keyword evidence="9" id="KW-1185">Reference proteome</keyword>
<gene>
    <name evidence="8" type="ORF">ACFO0C_28310</name>
</gene>
<comment type="caution">
    <text evidence="8">The sequence shown here is derived from an EMBL/GenBank/DDBJ whole genome shotgun (WGS) entry which is preliminary data.</text>
</comment>
<dbReference type="EMBL" id="JBHSBL010000019">
    <property type="protein sequence ID" value="MFC4068853.1"/>
    <property type="molecule type" value="Genomic_DNA"/>
</dbReference>
<dbReference type="Pfam" id="PF00196">
    <property type="entry name" value="GerE"/>
    <property type="match status" value="1"/>
</dbReference>
<dbReference type="SUPFAM" id="SSF46894">
    <property type="entry name" value="C-terminal effector domain of the bipartite response regulators"/>
    <property type="match status" value="1"/>
</dbReference>
<feature type="domain" description="HTH luxR-type" evidence="6">
    <location>
        <begin position="147"/>
        <end position="212"/>
    </location>
</feature>
<dbReference type="InterPro" id="IPR000792">
    <property type="entry name" value="Tscrpt_reg_LuxR_C"/>
</dbReference>
<dbReference type="PRINTS" id="PR00038">
    <property type="entry name" value="HTHLUXR"/>
</dbReference>
<keyword evidence="4" id="KW-0804">Transcription</keyword>
<dbReference type="SUPFAM" id="SSF52172">
    <property type="entry name" value="CheY-like"/>
    <property type="match status" value="1"/>
</dbReference>
<evidence type="ECO:0000256" key="4">
    <source>
        <dbReference type="ARBA" id="ARBA00023163"/>
    </source>
</evidence>
<keyword evidence="1 5" id="KW-0597">Phosphoprotein</keyword>
<evidence type="ECO:0000313" key="8">
    <source>
        <dbReference type="EMBL" id="MFC4068853.1"/>
    </source>
</evidence>